<keyword evidence="6" id="KW-0508">mRNA splicing</keyword>
<feature type="binding site" evidence="8">
    <location>
        <position position="106"/>
    </location>
    <ligand>
        <name>Zn(2+)</name>
        <dbReference type="ChEBI" id="CHEBI:29105"/>
    </ligand>
</feature>
<feature type="compositionally biased region" description="Low complexity" evidence="10">
    <location>
        <begin position="314"/>
        <end position="348"/>
    </location>
</feature>
<evidence type="ECO:0000256" key="8">
    <source>
        <dbReference type="HAMAP-Rule" id="MF_03226"/>
    </source>
</evidence>
<evidence type="ECO:0000313" key="11">
    <source>
        <dbReference type="EMBL" id="KAL2913866.1"/>
    </source>
</evidence>
<feature type="region of interest" description="Disordered" evidence="10">
    <location>
        <begin position="270"/>
        <end position="291"/>
    </location>
</feature>
<comment type="similarity">
    <text evidence="8">Belongs to the CWC16 family. YJU2 subfamily.</text>
</comment>
<dbReference type="PANTHER" id="PTHR12111:SF1">
    <property type="entry name" value="SPLICING FACTOR YJU2"/>
    <property type="match status" value="1"/>
</dbReference>
<dbReference type="HAMAP" id="MF_03226">
    <property type="entry name" value="YJU2"/>
    <property type="match status" value="1"/>
</dbReference>
<comment type="caution">
    <text evidence="11">The sequence shown here is derived from an EMBL/GenBank/DDBJ whole genome shotgun (WGS) entry which is preliminary data.</text>
</comment>
<accession>A0ABR4N2U1</accession>
<reference evidence="11 12" key="1">
    <citation type="submission" date="2023-09" db="EMBL/GenBank/DDBJ databases">
        <title>Pangenome analysis of Batrachochytrium dendrobatidis and related Chytrids.</title>
        <authorList>
            <person name="Yacoub M.N."/>
            <person name="Stajich J.E."/>
            <person name="James T.Y."/>
        </authorList>
    </citation>
    <scope>NUCLEOTIDE SEQUENCE [LARGE SCALE GENOMIC DNA]</scope>
    <source>
        <strain evidence="11 12">JEL0888</strain>
    </source>
</reference>
<gene>
    <name evidence="11" type="primary">cwf16</name>
    <name evidence="11" type="ORF">HK105_206600</name>
</gene>
<feature type="binding site" evidence="8">
    <location>
        <position position="69"/>
    </location>
    <ligand>
        <name>Zn(2+)</name>
        <dbReference type="ChEBI" id="CHEBI:29105"/>
    </ligand>
</feature>
<keyword evidence="3 8" id="KW-0479">Metal-binding</keyword>
<dbReference type="Pfam" id="PF04502">
    <property type="entry name" value="Saf4_Yju2"/>
    <property type="match status" value="1"/>
</dbReference>
<comment type="subunit">
    <text evidence="8">Component of the spliceosome. Present in the activated B complex, the catalytically activated B* complex which catalyzes the branching, the catalytic step 1 C complex catalyzing the exon ligation, and the postcatalytic P complex containing the ligated exons (mRNA) and the excised lariat intron.</text>
</comment>
<sequence>MATGNRALRTRVCLSTLLRFRRFQSERKVITKYYPPDFDPSKIPRRKIPRETQQKVRLMAPFSMQCATCGDYIYKGKKFNARKERAEGETYLGVQVFRFYIRCPRCATEITFKTDPQNADYVAEHGAVRNFEPWREQSTVQEELDAEREAEEENNPMRALENRTLESKREMDILDALDEIRAKNAALERSGGADLVAKLAASAEEQEARRRMLEEEEDERLAQAIFRDADGDVVKRLEDPIETLPGDDADDAAGQPLRAFIADSDLVSPSSFDAAPGAGGPAPDAAAGRKRPFGAAAGPAIVVKKRVVAQMAARSAPTAVSASASAKEPPAAAKPKPAQAQALGLLAGYADSDEDE</sequence>
<dbReference type="InterPro" id="IPR007590">
    <property type="entry name" value="Saf4/Yju2"/>
</dbReference>
<evidence type="ECO:0000256" key="7">
    <source>
        <dbReference type="ARBA" id="ARBA00023242"/>
    </source>
</evidence>
<comment type="function">
    <text evidence="8">Part of the spliceosome which catalyzes two sequential transesterification reactions, first the excision of the non-coding intron from pre-mRNA and then the ligation of the coding exons to form the mature mRNA. Plays a role in stabilizing the structure of the spliceosome catalytic core and docking of the branch helix into the active site, producing 5'-exon and lariat intron-3'-intermediates.</text>
</comment>
<feature type="compositionally biased region" description="Low complexity" evidence="10">
    <location>
        <begin position="273"/>
        <end position="286"/>
    </location>
</feature>
<evidence type="ECO:0000256" key="9">
    <source>
        <dbReference type="SAM" id="Coils"/>
    </source>
</evidence>
<comment type="subcellular location">
    <subcellularLocation>
        <location evidence="1 8">Nucleus</location>
    </subcellularLocation>
</comment>
<dbReference type="PANTHER" id="PTHR12111">
    <property type="entry name" value="SPLICING FACTOR YJU2"/>
    <property type="match status" value="1"/>
</dbReference>
<evidence type="ECO:0000256" key="3">
    <source>
        <dbReference type="ARBA" id="ARBA00022723"/>
    </source>
</evidence>
<feature type="binding site" evidence="8">
    <location>
        <position position="66"/>
    </location>
    <ligand>
        <name>Zn(2+)</name>
        <dbReference type="ChEBI" id="CHEBI:29105"/>
    </ligand>
</feature>
<feature type="region of interest" description="Disordered" evidence="10">
    <location>
        <begin position="314"/>
        <end position="356"/>
    </location>
</feature>
<evidence type="ECO:0000256" key="1">
    <source>
        <dbReference type="ARBA" id="ARBA00004123"/>
    </source>
</evidence>
<evidence type="ECO:0000256" key="4">
    <source>
        <dbReference type="ARBA" id="ARBA00022728"/>
    </source>
</evidence>
<evidence type="ECO:0000256" key="6">
    <source>
        <dbReference type="ARBA" id="ARBA00023187"/>
    </source>
</evidence>
<keyword evidence="12" id="KW-1185">Reference proteome</keyword>
<feature type="binding site" evidence="8">
    <location>
        <position position="103"/>
    </location>
    <ligand>
        <name>Zn(2+)</name>
        <dbReference type="ChEBI" id="CHEBI:29105"/>
    </ligand>
</feature>
<dbReference type="EMBL" id="JADGIZ020000040">
    <property type="protein sequence ID" value="KAL2913866.1"/>
    <property type="molecule type" value="Genomic_DNA"/>
</dbReference>
<dbReference type="InterPro" id="IPR043701">
    <property type="entry name" value="Yju2"/>
</dbReference>
<keyword evidence="2" id="KW-0507">mRNA processing</keyword>
<evidence type="ECO:0000256" key="10">
    <source>
        <dbReference type="SAM" id="MobiDB-lite"/>
    </source>
</evidence>
<organism evidence="11 12">
    <name type="scientific">Polyrhizophydium stewartii</name>
    <dbReference type="NCBI Taxonomy" id="2732419"/>
    <lineage>
        <taxon>Eukaryota</taxon>
        <taxon>Fungi</taxon>
        <taxon>Fungi incertae sedis</taxon>
        <taxon>Chytridiomycota</taxon>
        <taxon>Chytridiomycota incertae sedis</taxon>
        <taxon>Chytridiomycetes</taxon>
        <taxon>Rhizophydiales</taxon>
        <taxon>Rhizophydiales incertae sedis</taxon>
        <taxon>Polyrhizophydium</taxon>
    </lineage>
</organism>
<keyword evidence="4 8" id="KW-0747">Spliceosome</keyword>
<evidence type="ECO:0000256" key="2">
    <source>
        <dbReference type="ARBA" id="ARBA00022664"/>
    </source>
</evidence>
<feature type="coiled-coil region" evidence="9">
    <location>
        <begin position="196"/>
        <end position="223"/>
    </location>
</feature>
<evidence type="ECO:0000313" key="12">
    <source>
        <dbReference type="Proteomes" id="UP001527925"/>
    </source>
</evidence>
<name>A0ABR4N2U1_9FUNG</name>
<protein>
    <recommendedName>
        <fullName evidence="8">Splicing factor YJU2</fullName>
    </recommendedName>
</protein>
<dbReference type="Proteomes" id="UP001527925">
    <property type="component" value="Unassembled WGS sequence"/>
</dbReference>
<keyword evidence="9" id="KW-0175">Coiled coil</keyword>
<keyword evidence="5 8" id="KW-0862">Zinc</keyword>
<keyword evidence="7 8" id="KW-0539">Nucleus</keyword>
<proteinExistence type="inferred from homology"/>
<evidence type="ECO:0000256" key="5">
    <source>
        <dbReference type="ARBA" id="ARBA00022833"/>
    </source>
</evidence>